<evidence type="ECO:0000313" key="2">
    <source>
        <dbReference type="EMBL" id="CAI2377815.1"/>
    </source>
</evidence>
<name>A0AAD1XT07_EUPCR</name>
<reference evidence="2" key="1">
    <citation type="submission" date="2023-07" db="EMBL/GenBank/DDBJ databases">
        <authorList>
            <consortium name="AG Swart"/>
            <person name="Singh M."/>
            <person name="Singh A."/>
            <person name="Seah K."/>
            <person name="Emmerich C."/>
        </authorList>
    </citation>
    <scope>NUCLEOTIDE SEQUENCE</scope>
    <source>
        <strain evidence="2">DP1</strain>
    </source>
</reference>
<gene>
    <name evidence="2" type="ORF">ECRASSUSDP1_LOCUS19205</name>
</gene>
<evidence type="ECO:0000256" key="1">
    <source>
        <dbReference type="SAM" id="MobiDB-lite"/>
    </source>
</evidence>
<comment type="caution">
    <text evidence="2">The sequence shown here is derived from an EMBL/GenBank/DDBJ whole genome shotgun (WGS) entry which is preliminary data.</text>
</comment>
<dbReference type="EMBL" id="CAMPGE010019483">
    <property type="protein sequence ID" value="CAI2377815.1"/>
    <property type="molecule type" value="Genomic_DNA"/>
</dbReference>
<dbReference type="AlphaFoldDB" id="A0AAD1XT07"/>
<organism evidence="2 3">
    <name type="scientific">Euplotes crassus</name>
    <dbReference type="NCBI Taxonomy" id="5936"/>
    <lineage>
        <taxon>Eukaryota</taxon>
        <taxon>Sar</taxon>
        <taxon>Alveolata</taxon>
        <taxon>Ciliophora</taxon>
        <taxon>Intramacronucleata</taxon>
        <taxon>Spirotrichea</taxon>
        <taxon>Hypotrichia</taxon>
        <taxon>Euplotida</taxon>
        <taxon>Euplotidae</taxon>
        <taxon>Moneuplotes</taxon>
    </lineage>
</organism>
<feature type="region of interest" description="Disordered" evidence="1">
    <location>
        <begin position="45"/>
        <end position="64"/>
    </location>
</feature>
<evidence type="ECO:0000313" key="3">
    <source>
        <dbReference type="Proteomes" id="UP001295684"/>
    </source>
</evidence>
<feature type="compositionally biased region" description="Acidic residues" evidence="1">
    <location>
        <begin position="52"/>
        <end position="61"/>
    </location>
</feature>
<sequence>MEKALVLDNTGLVVQNNSELSDKLAGSISGISKSLQQIAEFVNKINGNSPDDQNEEDASDDYDSKTNSINVQFEGKTLDIVTNPEMTIASIRKT</sequence>
<proteinExistence type="predicted"/>
<dbReference type="Proteomes" id="UP001295684">
    <property type="component" value="Unassembled WGS sequence"/>
</dbReference>
<protein>
    <submittedName>
        <fullName evidence="2">Uncharacterized protein</fullName>
    </submittedName>
</protein>
<keyword evidence="3" id="KW-1185">Reference proteome</keyword>
<accession>A0AAD1XT07</accession>